<proteinExistence type="predicted"/>
<feature type="compositionally biased region" description="Polar residues" evidence="1">
    <location>
        <begin position="48"/>
        <end position="62"/>
    </location>
</feature>
<accession>A0A0A2KP00</accession>
<protein>
    <submittedName>
        <fullName evidence="2">Uncharacterized protein</fullName>
    </submittedName>
</protein>
<name>A0A0A2KP00_PENIT</name>
<comment type="caution">
    <text evidence="2">The sequence shown here is derived from an EMBL/GenBank/DDBJ whole genome shotgun (WGS) entry which is preliminary data.</text>
</comment>
<dbReference type="EMBL" id="JQGA01001137">
    <property type="protein sequence ID" value="KGO69519.1"/>
    <property type="molecule type" value="Genomic_DNA"/>
</dbReference>
<sequence>MARNLDSWKRKMIVHMISSKNRLTTSQMAKLAKCSERSITQEDAVIRQPQSSHSLSWPATNHHSCDAGRPL</sequence>
<dbReference type="STRING" id="40296.A0A0A2KP00"/>
<dbReference type="Proteomes" id="UP000030104">
    <property type="component" value="Unassembled WGS sequence"/>
</dbReference>
<dbReference type="AlphaFoldDB" id="A0A0A2KP00"/>
<evidence type="ECO:0000313" key="3">
    <source>
        <dbReference type="Proteomes" id="UP000030104"/>
    </source>
</evidence>
<feature type="region of interest" description="Disordered" evidence="1">
    <location>
        <begin position="44"/>
        <end position="71"/>
    </location>
</feature>
<organism evidence="2 3">
    <name type="scientific">Penicillium italicum</name>
    <name type="common">Blue mold</name>
    <dbReference type="NCBI Taxonomy" id="40296"/>
    <lineage>
        <taxon>Eukaryota</taxon>
        <taxon>Fungi</taxon>
        <taxon>Dikarya</taxon>
        <taxon>Ascomycota</taxon>
        <taxon>Pezizomycotina</taxon>
        <taxon>Eurotiomycetes</taxon>
        <taxon>Eurotiomycetidae</taxon>
        <taxon>Eurotiales</taxon>
        <taxon>Aspergillaceae</taxon>
        <taxon>Penicillium</taxon>
    </lineage>
</organism>
<dbReference type="HOGENOM" id="CLU_2740840_0_0_1"/>
<dbReference type="OrthoDB" id="5379619at2759"/>
<evidence type="ECO:0000313" key="2">
    <source>
        <dbReference type="EMBL" id="KGO69519.1"/>
    </source>
</evidence>
<keyword evidence="3" id="KW-1185">Reference proteome</keyword>
<gene>
    <name evidence="2" type="ORF">PITC_014090</name>
</gene>
<evidence type="ECO:0000256" key="1">
    <source>
        <dbReference type="SAM" id="MobiDB-lite"/>
    </source>
</evidence>
<reference evidence="2 3" key="1">
    <citation type="journal article" date="2015" name="Mol. Plant Microbe Interact.">
        <title>Genome, transcriptome, and functional analyses of Penicillium expansum provide new insights into secondary metabolism and pathogenicity.</title>
        <authorList>
            <person name="Ballester A.R."/>
            <person name="Marcet-Houben M."/>
            <person name="Levin E."/>
            <person name="Sela N."/>
            <person name="Selma-Lazaro C."/>
            <person name="Carmona L."/>
            <person name="Wisniewski M."/>
            <person name="Droby S."/>
            <person name="Gonzalez-Candelas L."/>
            <person name="Gabaldon T."/>
        </authorList>
    </citation>
    <scope>NUCLEOTIDE SEQUENCE [LARGE SCALE GENOMIC DNA]</scope>
    <source>
        <strain evidence="2 3">PHI-1</strain>
    </source>
</reference>